<comment type="similarity">
    <text evidence="4">Belongs to the peptidase M29 family.</text>
</comment>
<dbReference type="InterPro" id="IPR052170">
    <property type="entry name" value="M29_Exopeptidase"/>
</dbReference>
<proteinExistence type="inferred from homology"/>
<dbReference type="AlphaFoldDB" id="K1SCT0"/>
<evidence type="ECO:0000256" key="6">
    <source>
        <dbReference type="ARBA" id="ARBA00022670"/>
    </source>
</evidence>
<keyword evidence="5 10" id="KW-0031">Aminopeptidase</keyword>
<name>K1SCT0_9ZZZZ</name>
<protein>
    <submittedName>
        <fullName evidence="10">Aminopeptidase PepS</fullName>
    </submittedName>
</protein>
<dbReference type="Gene3D" id="3.40.1830.10">
    <property type="entry name" value="Thermophilic metalloprotease (M29)"/>
    <property type="match status" value="1"/>
</dbReference>
<reference evidence="10" key="1">
    <citation type="journal article" date="2013" name="Environ. Microbiol.">
        <title>Microbiota from the distal guts of lean and obese adolescents exhibit partial functional redundancy besides clear differences in community structure.</title>
        <authorList>
            <person name="Ferrer M."/>
            <person name="Ruiz A."/>
            <person name="Lanza F."/>
            <person name="Haange S.B."/>
            <person name="Oberbach A."/>
            <person name="Till H."/>
            <person name="Bargiela R."/>
            <person name="Campoy C."/>
            <person name="Segura M.T."/>
            <person name="Richter M."/>
            <person name="von Bergen M."/>
            <person name="Seifert J."/>
            <person name="Suarez A."/>
        </authorList>
    </citation>
    <scope>NUCLEOTIDE SEQUENCE</scope>
</reference>
<keyword evidence="6" id="KW-0645">Protease</keyword>
<dbReference type="PRINTS" id="PR00919">
    <property type="entry name" value="THERMOPTASE"/>
</dbReference>
<dbReference type="GO" id="GO:0004177">
    <property type="term" value="F:aminopeptidase activity"/>
    <property type="evidence" value="ECO:0007669"/>
    <property type="project" value="UniProtKB-KW"/>
</dbReference>
<dbReference type="EMBL" id="AJWZ01011468">
    <property type="protein sequence ID" value="EKC45151.1"/>
    <property type="molecule type" value="Genomic_DNA"/>
</dbReference>
<accession>K1SCT0</accession>
<dbReference type="SUPFAM" id="SSF144052">
    <property type="entry name" value="Thermophilic metalloprotease-like"/>
    <property type="match status" value="1"/>
</dbReference>
<dbReference type="GO" id="GO:0008237">
    <property type="term" value="F:metallopeptidase activity"/>
    <property type="evidence" value="ECO:0007669"/>
    <property type="project" value="UniProtKB-KW"/>
</dbReference>
<dbReference type="InterPro" id="IPR000787">
    <property type="entry name" value="Peptidase_M29"/>
</dbReference>
<comment type="cofactor">
    <cofactor evidence="1">
        <name>Co(2+)</name>
        <dbReference type="ChEBI" id="CHEBI:48828"/>
    </cofactor>
</comment>
<evidence type="ECO:0000256" key="3">
    <source>
        <dbReference type="ARBA" id="ARBA00001947"/>
    </source>
</evidence>
<evidence type="ECO:0000256" key="7">
    <source>
        <dbReference type="ARBA" id="ARBA00022723"/>
    </source>
</evidence>
<evidence type="ECO:0000256" key="4">
    <source>
        <dbReference type="ARBA" id="ARBA00008236"/>
    </source>
</evidence>
<evidence type="ECO:0000313" key="10">
    <source>
        <dbReference type="EMBL" id="EKC45151.1"/>
    </source>
</evidence>
<comment type="caution">
    <text evidence="10">The sequence shown here is derived from an EMBL/GenBank/DDBJ whole genome shotgun (WGS) entry which is preliminary data.</text>
</comment>
<evidence type="ECO:0000256" key="8">
    <source>
        <dbReference type="ARBA" id="ARBA00022801"/>
    </source>
</evidence>
<dbReference type="InterPro" id="IPR035097">
    <property type="entry name" value="M29_N-terminal"/>
</dbReference>
<evidence type="ECO:0000256" key="1">
    <source>
        <dbReference type="ARBA" id="ARBA00001941"/>
    </source>
</evidence>
<evidence type="ECO:0000256" key="5">
    <source>
        <dbReference type="ARBA" id="ARBA00022438"/>
    </source>
</evidence>
<dbReference type="GO" id="GO:0046872">
    <property type="term" value="F:metal ion binding"/>
    <property type="evidence" value="ECO:0007669"/>
    <property type="project" value="UniProtKB-KW"/>
</dbReference>
<sequence>MENKYISLLLERCLSFKKSKSLFISYDKVNKEFVEKLINYAKKMGINDISFDEEDIFLTHQKLSTETIEEIEKDPYFNKKKWDEYAKKDACFLMLETEFPHVMDDIEPSRIAKARFMNRSTREIFRQKEVSYEISWCIAALPNEIWAKDLFPNDKNAYQKLENIIYEMCMVDTKDPIKSWNDYINKSKEKVKKLNDLEIKSMHYTNELGTNLTVEMPQNTLWVSAANEEHDNIIVNMPSYEIFSSPDYRKTSGIVYSSRPLIYGGGTIDEFFIEFRDGKVINYDAKVGKEILKGIIESNENACYLGEVALVNNNSPISNTKLVFGTTLFDENASCHLALGDGFSECIKNGANLTKEELLKEGINQSKNHVDFMIGTKDLEIEAETNQGKIKIFTKGNFSI</sequence>
<comment type="cofactor">
    <cofactor evidence="2">
        <name>Mg(2+)</name>
        <dbReference type="ChEBI" id="CHEBI:18420"/>
    </cofactor>
</comment>
<dbReference type="GO" id="GO:0006508">
    <property type="term" value="P:proteolysis"/>
    <property type="evidence" value="ECO:0007669"/>
    <property type="project" value="UniProtKB-KW"/>
</dbReference>
<keyword evidence="8" id="KW-0378">Hydrolase</keyword>
<organism evidence="10">
    <name type="scientific">human gut metagenome</name>
    <dbReference type="NCBI Taxonomy" id="408170"/>
    <lineage>
        <taxon>unclassified sequences</taxon>
        <taxon>metagenomes</taxon>
        <taxon>organismal metagenomes</taxon>
    </lineage>
</organism>
<evidence type="ECO:0000256" key="2">
    <source>
        <dbReference type="ARBA" id="ARBA00001946"/>
    </source>
</evidence>
<dbReference type="PANTHER" id="PTHR34448">
    <property type="entry name" value="AMINOPEPTIDASE"/>
    <property type="match status" value="1"/>
</dbReference>
<dbReference type="Pfam" id="PF02073">
    <property type="entry name" value="Peptidase_M29"/>
    <property type="match status" value="1"/>
</dbReference>
<comment type="cofactor">
    <cofactor evidence="3">
        <name>Zn(2+)</name>
        <dbReference type="ChEBI" id="CHEBI:29105"/>
    </cofactor>
</comment>
<keyword evidence="7" id="KW-0479">Metal-binding</keyword>
<keyword evidence="9" id="KW-0482">Metalloprotease</keyword>
<gene>
    <name evidence="10" type="ORF">OBE_17064</name>
</gene>
<dbReference type="PANTHER" id="PTHR34448:SF3">
    <property type="entry name" value="AMINOPEPTIDASE AMPS"/>
    <property type="match status" value="1"/>
</dbReference>
<evidence type="ECO:0000256" key="9">
    <source>
        <dbReference type="ARBA" id="ARBA00023049"/>
    </source>
</evidence>